<dbReference type="EMBL" id="JABFUD020000001">
    <property type="protein sequence ID" value="KAI5084342.1"/>
    <property type="molecule type" value="Genomic_DNA"/>
</dbReference>
<reference evidence="1" key="1">
    <citation type="submission" date="2021-01" db="EMBL/GenBank/DDBJ databases">
        <title>Adiantum capillus-veneris genome.</title>
        <authorList>
            <person name="Fang Y."/>
            <person name="Liao Q."/>
        </authorList>
    </citation>
    <scope>NUCLEOTIDE SEQUENCE</scope>
    <source>
        <strain evidence="1">H3</strain>
        <tissue evidence="1">Leaf</tissue>
    </source>
</reference>
<keyword evidence="2" id="KW-1185">Reference proteome</keyword>
<gene>
    <name evidence="1" type="ORF">GOP47_0000511</name>
</gene>
<accession>A0A9D4VFA0</accession>
<dbReference type="AlphaFoldDB" id="A0A9D4VFA0"/>
<evidence type="ECO:0000313" key="2">
    <source>
        <dbReference type="Proteomes" id="UP000886520"/>
    </source>
</evidence>
<comment type="caution">
    <text evidence="1">The sequence shown here is derived from an EMBL/GenBank/DDBJ whole genome shotgun (WGS) entry which is preliminary data.</text>
</comment>
<proteinExistence type="predicted"/>
<dbReference type="Proteomes" id="UP000886520">
    <property type="component" value="Chromosome 1"/>
</dbReference>
<name>A0A9D4VFA0_ADICA</name>
<sequence>MPASFPSSAFRPRCFFSPALRPHRLTPERGHARLQHKPPSLPVPPHLMKAHYNTCRLQGYHSWQLTFFLKHMLAGHQTAIDQI</sequence>
<protein>
    <submittedName>
        <fullName evidence="1">Uncharacterized protein</fullName>
    </submittedName>
</protein>
<organism evidence="1 2">
    <name type="scientific">Adiantum capillus-veneris</name>
    <name type="common">Maidenhair fern</name>
    <dbReference type="NCBI Taxonomy" id="13818"/>
    <lineage>
        <taxon>Eukaryota</taxon>
        <taxon>Viridiplantae</taxon>
        <taxon>Streptophyta</taxon>
        <taxon>Embryophyta</taxon>
        <taxon>Tracheophyta</taxon>
        <taxon>Polypodiopsida</taxon>
        <taxon>Polypodiidae</taxon>
        <taxon>Polypodiales</taxon>
        <taxon>Pteridineae</taxon>
        <taxon>Pteridaceae</taxon>
        <taxon>Vittarioideae</taxon>
        <taxon>Adiantum</taxon>
    </lineage>
</organism>
<evidence type="ECO:0000313" key="1">
    <source>
        <dbReference type="EMBL" id="KAI5084342.1"/>
    </source>
</evidence>